<keyword evidence="6" id="KW-0227">DNA damage</keyword>
<proteinExistence type="inferred from homology"/>
<evidence type="ECO:0000256" key="16">
    <source>
        <dbReference type="ARBA" id="ARBA00042798"/>
    </source>
</evidence>
<feature type="domain" description="Nudix hydrolase" evidence="18">
    <location>
        <begin position="1"/>
        <end position="125"/>
    </location>
</feature>
<evidence type="ECO:0000256" key="5">
    <source>
        <dbReference type="ARBA" id="ARBA00022723"/>
    </source>
</evidence>
<accession>A0ABV2BS66</accession>
<dbReference type="Proteomes" id="UP001548189">
    <property type="component" value="Unassembled WGS sequence"/>
</dbReference>
<reference evidence="19 20" key="1">
    <citation type="submission" date="2024-06" db="EMBL/GenBank/DDBJ databases">
        <authorList>
            <person name="Li F."/>
        </authorList>
    </citation>
    <scope>NUCLEOTIDE SEQUENCE [LARGE SCALE GENOMIC DNA]</scope>
    <source>
        <strain evidence="19 20">GXAS 311</strain>
    </source>
</reference>
<evidence type="ECO:0000256" key="14">
    <source>
        <dbReference type="ARBA" id="ARBA00041592"/>
    </source>
</evidence>
<evidence type="ECO:0000256" key="15">
    <source>
        <dbReference type="ARBA" id="ARBA00041979"/>
    </source>
</evidence>
<evidence type="ECO:0000256" key="8">
    <source>
        <dbReference type="ARBA" id="ARBA00022842"/>
    </source>
</evidence>
<keyword evidence="9" id="KW-0234">DNA repair</keyword>
<evidence type="ECO:0000256" key="17">
    <source>
        <dbReference type="RuleBase" id="RU003476"/>
    </source>
</evidence>
<protein>
    <recommendedName>
        <fullName evidence="13">8-oxo-dGTP diphosphatase</fullName>
        <ecNumber evidence="12">3.6.1.55</ecNumber>
    </recommendedName>
    <alternativeName>
        <fullName evidence="16">7,8-dihydro-8-oxoguanine-triphosphatase</fullName>
    </alternativeName>
    <alternativeName>
        <fullName evidence="15">Mutator protein MutT</fullName>
    </alternativeName>
    <alternativeName>
        <fullName evidence="14">dGTP pyrophosphohydrolase</fullName>
    </alternativeName>
</protein>
<dbReference type="PROSITE" id="PS51462">
    <property type="entry name" value="NUDIX"/>
    <property type="match status" value="1"/>
</dbReference>
<dbReference type="Gene3D" id="3.90.79.10">
    <property type="entry name" value="Nucleoside Triphosphate Pyrophosphohydrolase"/>
    <property type="match status" value="1"/>
</dbReference>
<comment type="catalytic activity">
    <reaction evidence="11">
        <text>8-oxo-GTP + H2O = 8-oxo-GMP + diphosphate + H(+)</text>
        <dbReference type="Rhea" id="RHEA:67616"/>
        <dbReference type="ChEBI" id="CHEBI:15377"/>
        <dbReference type="ChEBI" id="CHEBI:15378"/>
        <dbReference type="ChEBI" id="CHEBI:33019"/>
        <dbReference type="ChEBI" id="CHEBI:143553"/>
        <dbReference type="ChEBI" id="CHEBI:145694"/>
    </reaction>
</comment>
<keyword evidence="20" id="KW-1185">Reference proteome</keyword>
<evidence type="ECO:0000259" key="18">
    <source>
        <dbReference type="PROSITE" id="PS51462"/>
    </source>
</evidence>
<comment type="catalytic activity">
    <reaction evidence="10">
        <text>8-oxo-dGTP + H2O = 8-oxo-dGMP + diphosphate + H(+)</text>
        <dbReference type="Rhea" id="RHEA:31575"/>
        <dbReference type="ChEBI" id="CHEBI:15377"/>
        <dbReference type="ChEBI" id="CHEBI:15378"/>
        <dbReference type="ChEBI" id="CHEBI:33019"/>
        <dbReference type="ChEBI" id="CHEBI:63224"/>
        <dbReference type="ChEBI" id="CHEBI:77896"/>
        <dbReference type="EC" id="3.6.1.55"/>
    </reaction>
</comment>
<dbReference type="InterPro" id="IPR015797">
    <property type="entry name" value="NUDIX_hydrolase-like_dom_sf"/>
</dbReference>
<dbReference type="Pfam" id="PF00293">
    <property type="entry name" value="NUDIX"/>
    <property type="match status" value="1"/>
</dbReference>
<dbReference type="SUPFAM" id="SSF55811">
    <property type="entry name" value="Nudix"/>
    <property type="match status" value="1"/>
</dbReference>
<keyword evidence="7 17" id="KW-0378">Hydrolase</keyword>
<dbReference type="PANTHER" id="PTHR47707:SF1">
    <property type="entry name" value="NUDIX HYDROLASE FAMILY PROTEIN"/>
    <property type="match status" value="1"/>
</dbReference>
<evidence type="ECO:0000256" key="9">
    <source>
        <dbReference type="ARBA" id="ARBA00023204"/>
    </source>
</evidence>
<keyword evidence="5" id="KW-0479">Metal-binding</keyword>
<keyword evidence="3" id="KW-0515">Mutator protein</keyword>
<evidence type="ECO:0000256" key="12">
    <source>
        <dbReference type="ARBA" id="ARBA00038905"/>
    </source>
</evidence>
<dbReference type="InterPro" id="IPR000086">
    <property type="entry name" value="NUDIX_hydrolase_dom"/>
</dbReference>
<evidence type="ECO:0000313" key="20">
    <source>
        <dbReference type="Proteomes" id="UP001548189"/>
    </source>
</evidence>
<evidence type="ECO:0000256" key="4">
    <source>
        <dbReference type="ARBA" id="ARBA00022705"/>
    </source>
</evidence>
<organism evidence="19 20">
    <name type="scientific">Aliikangiella maris</name>
    <dbReference type="NCBI Taxonomy" id="3162458"/>
    <lineage>
        <taxon>Bacteria</taxon>
        <taxon>Pseudomonadati</taxon>
        <taxon>Pseudomonadota</taxon>
        <taxon>Gammaproteobacteria</taxon>
        <taxon>Oceanospirillales</taxon>
        <taxon>Pleioneaceae</taxon>
        <taxon>Aliikangiella</taxon>
    </lineage>
</organism>
<comment type="caution">
    <text evidence="19">The sequence shown here is derived from an EMBL/GenBank/DDBJ whole genome shotgun (WGS) entry which is preliminary data.</text>
</comment>
<comment type="similarity">
    <text evidence="2 17">Belongs to the Nudix hydrolase family.</text>
</comment>
<evidence type="ECO:0000256" key="3">
    <source>
        <dbReference type="ARBA" id="ARBA00022457"/>
    </source>
</evidence>
<evidence type="ECO:0000313" key="19">
    <source>
        <dbReference type="EMBL" id="MET1254788.1"/>
    </source>
</evidence>
<evidence type="ECO:0000256" key="2">
    <source>
        <dbReference type="ARBA" id="ARBA00005582"/>
    </source>
</evidence>
<evidence type="ECO:0000256" key="11">
    <source>
        <dbReference type="ARBA" id="ARBA00036904"/>
    </source>
</evidence>
<keyword evidence="4" id="KW-0235">DNA replication</keyword>
<evidence type="ECO:0000256" key="7">
    <source>
        <dbReference type="ARBA" id="ARBA00022801"/>
    </source>
</evidence>
<dbReference type="InterPro" id="IPR020476">
    <property type="entry name" value="Nudix_hydrolase"/>
</dbReference>
<dbReference type="InterPro" id="IPR047127">
    <property type="entry name" value="MutT-like"/>
</dbReference>
<sequence>MKYTSIVSGLFEQNNSVLLCLRKNTRHFPGFWTFPVGHVEKSENLEDALRRELYEELGIQLIDCESLMTLIDNQENIRHTIFRVTDWRGKIDNKEPELCAQIEWFDLAQLPTPITPWCLTVINSL</sequence>
<dbReference type="EMBL" id="JBEVCJ010000005">
    <property type="protein sequence ID" value="MET1254788.1"/>
    <property type="molecule type" value="Genomic_DNA"/>
</dbReference>
<dbReference type="InterPro" id="IPR020084">
    <property type="entry name" value="NUDIX_hydrolase_CS"/>
</dbReference>
<gene>
    <name evidence="19" type="ORF">ABVT43_06605</name>
</gene>
<evidence type="ECO:0000256" key="6">
    <source>
        <dbReference type="ARBA" id="ARBA00022763"/>
    </source>
</evidence>
<evidence type="ECO:0000256" key="13">
    <source>
        <dbReference type="ARBA" id="ARBA00040794"/>
    </source>
</evidence>
<evidence type="ECO:0000256" key="10">
    <source>
        <dbReference type="ARBA" id="ARBA00035861"/>
    </source>
</evidence>
<evidence type="ECO:0000256" key="1">
    <source>
        <dbReference type="ARBA" id="ARBA00001946"/>
    </source>
</evidence>
<dbReference type="EC" id="3.6.1.55" evidence="12"/>
<dbReference type="PROSITE" id="PS00893">
    <property type="entry name" value="NUDIX_BOX"/>
    <property type="match status" value="1"/>
</dbReference>
<name>A0ABV2BS66_9GAMM</name>
<dbReference type="PANTHER" id="PTHR47707">
    <property type="entry name" value="8-OXO-DGTP DIPHOSPHATASE"/>
    <property type="match status" value="1"/>
</dbReference>
<keyword evidence="8" id="KW-0460">Magnesium</keyword>
<dbReference type="PRINTS" id="PR00502">
    <property type="entry name" value="NUDIXFAMILY"/>
</dbReference>
<comment type="cofactor">
    <cofactor evidence="1">
        <name>Mg(2+)</name>
        <dbReference type="ChEBI" id="CHEBI:18420"/>
    </cofactor>
</comment>
<dbReference type="RefSeq" id="WP_353874402.1">
    <property type="nucleotide sequence ID" value="NZ_JBEVCJ010000005.1"/>
</dbReference>